<sequence length="351" mass="36871">MSAAGTEPGSGMAERELPVAEPARVADGAPVGPADGGRGPADGRRWRSRGAAAHRPVWAEEPTLAARIGKAAVLLLIVLAVLGPLYTVVLTSLSTQATIDRAGGGMVLVPGELTLDAYRTILDGGVVTRSILVSLGVTAVGTLLSTAVSVMAAYGLSRTGSLLHRPILFIFLITMFFSAGLIPTYLVVSGLGMIDSYWALILPGAVSAFNILILRSFFMGISQEVLEAARIDGAGDFRILWTIVLPMSTAVIAVVALFYGVGYWNSFFNAMLYLQDSGKWPLQLVLRSYVLEGVELPGSELQPAGVAGSAPPSSLALKMAIVVMALVPILMVYPFVQKHFTKGVIFGAVKG</sequence>
<dbReference type="GO" id="GO:0005886">
    <property type="term" value="C:plasma membrane"/>
    <property type="evidence" value="ECO:0007669"/>
    <property type="project" value="UniProtKB-SubCell"/>
</dbReference>
<feature type="transmembrane region" description="Helical" evidence="7">
    <location>
        <begin position="71"/>
        <end position="93"/>
    </location>
</feature>
<dbReference type="CDD" id="cd06261">
    <property type="entry name" value="TM_PBP2"/>
    <property type="match status" value="1"/>
</dbReference>
<evidence type="ECO:0000256" key="7">
    <source>
        <dbReference type="RuleBase" id="RU363032"/>
    </source>
</evidence>
<keyword evidence="11" id="KW-1185">Reference proteome</keyword>
<evidence type="ECO:0000313" key="11">
    <source>
        <dbReference type="Proteomes" id="UP000195981"/>
    </source>
</evidence>
<dbReference type="Gene3D" id="1.10.3720.10">
    <property type="entry name" value="MetI-like"/>
    <property type="match status" value="1"/>
</dbReference>
<comment type="similarity">
    <text evidence="7">Belongs to the binding-protein-dependent transport system permease family.</text>
</comment>
<feature type="transmembrane region" description="Helical" evidence="7">
    <location>
        <begin position="168"/>
        <end position="191"/>
    </location>
</feature>
<dbReference type="Pfam" id="PF00528">
    <property type="entry name" value="BPD_transp_1"/>
    <property type="match status" value="1"/>
</dbReference>
<feature type="transmembrane region" description="Helical" evidence="7">
    <location>
        <begin position="131"/>
        <end position="156"/>
    </location>
</feature>
<feature type="transmembrane region" description="Helical" evidence="7">
    <location>
        <begin position="315"/>
        <end position="336"/>
    </location>
</feature>
<reference evidence="10 11" key="1">
    <citation type="submission" date="2017-02" db="EMBL/GenBank/DDBJ databases">
        <authorList>
            <person name="Peterson S.W."/>
        </authorList>
    </citation>
    <scope>NUCLEOTIDE SEQUENCE [LARGE SCALE GENOMIC DNA]</scope>
    <source>
        <strain evidence="10 11">CIP104813</strain>
    </source>
</reference>
<keyword evidence="2 7" id="KW-0813">Transport</keyword>
<evidence type="ECO:0000256" key="1">
    <source>
        <dbReference type="ARBA" id="ARBA00004651"/>
    </source>
</evidence>
<dbReference type="SUPFAM" id="SSF161098">
    <property type="entry name" value="MetI-like"/>
    <property type="match status" value="1"/>
</dbReference>
<keyword evidence="3" id="KW-1003">Cell membrane</keyword>
<comment type="subcellular location">
    <subcellularLocation>
        <location evidence="1 7">Cell membrane</location>
        <topology evidence="1 7">Multi-pass membrane protein</topology>
    </subcellularLocation>
</comment>
<keyword evidence="5 7" id="KW-1133">Transmembrane helix</keyword>
<gene>
    <name evidence="10" type="ORF">FM110_10385</name>
</gene>
<evidence type="ECO:0000256" key="5">
    <source>
        <dbReference type="ARBA" id="ARBA00022989"/>
    </source>
</evidence>
<evidence type="ECO:0000256" key="4">
    <source>
        <dbReference type="ARBA" id="ARBA00022692"/>
    </source>
</evidence>
<dbReference type="Proteomes" id="UP000195981">
    <property type="component" value="Unassembled WGS sequence"/>
</dbReference>
<evidence type="ECO:0000313" key="10">
    <source>
        <dbReference type="EMBL" id="SLM93760.1"/>
    </source>
</evidence>
<dbReference type="PANTHER" id="PTHR43744">
    <property type="entry name" value="ABC TRANSPORTER PERMEASE PROTEIN MG189-RELATED-RELATED"/>
    <property type="match status" value="1"/>
</dbReference>
<protein>
    <submittedName>
        <fullName evidence="10">Possible alpha-xyloside ABC transporter, permease component</fullName>
    </submittedName>
</protein>
<evidence type="ECO:0000256" key="8">
    <source>
        <dbReference type="SAM" id="MobiDB-lite"/>
    </source>
</evidence>
<feature type="transmembrane region" description="Helical" evidence="7">
    <location>
        <begin position="197"/>
        <end position="218"/>
    </location>
</feature>
<evidence type="ECO:0000259" key="9">
    <source>
        <dbReference type="PROSITE" id="PS50928"/>
    </source>
</evidence>
<dbReference type="GO" id="GO:0055085">
    <property type="term" value="P:transmembrane transport"/>
    <property type="evidence" value="ECO:0007669"/>
    <property type="project" value="InterPro"/>
</dbReference>
<dbReference type="RefSeq" id="WP_234992246.1">
    <property type="nucleotide sequence ID" value="NZ_FWFG01000092.1"/>
</dbReference>
<evidence type="ECO:0000256" key="3">
    <source>
        <dbReference type="ARBA" id="ARBA00022475"/>
    </source>
</evidence>
<organism evidence="10 11">
    <name type="scientific">Brachybacterium nesterenkovii</name>
    <dbReference type="NCBI Taxonomy" id="47847"/>
    <lineage>
        <taxon>Bacteria</taxon>
        <taxon>Bacillati</taxon>
        <taxon>Actinomycetota</taxon>
        <taxon>Actinomycetes</taxon>
        <taxon>Micrococcales</taxon>
        <taxon>Dermabacteraceae</taxon>
        <taxon>Brachybacterium</taxon>
    </lineage>
</organism>
<feature type="domain" description="ABC transmembrane type-1" evidence="9">
    <location>
        <begin position="131"/>
        <end position="332"/>
    </location>
</feature>
<dbReference type="PROSITE" id="PS50928">
    <property type="entry name" value="ABC_TM1"/>
    <property type="match status" value="1"/>
</dbReference>
<dbReference type="InterPro" id="IPR035906">
    <property type="entry name" value="MetI-like_sf"/>
</dbReference>
<keyword evidence="6 7" id="KW-0472">Membrane</keyword>
<proteinExistence type="inferred from homology"/>
<feature type="region of interest" description="Disordered" evidence="8">
    <location>
        <begin position="1"/>
        <end position="47"/>
    </location>
</feature>
<evidence type="ECO:0000256" key="2">
    <source>
        <dbReference type="ARBA" id="ARBA00022448"/>
    </source>
</evidence>
<evidence type="ECO:0000256" key="6">
    <source>
        <dbReference type="ARBA" id="ARBA00023136"/>
    </source>
</evidence>
<name>A0A1X6X496_9MICO</name>
<dbReference type="InterPro" id="IPR000515">
    <property type="entry name" value="MetI-like"/>
</dbReference>
<accession>A0A1X6X496</accession>
<dbReference type="EMBL" id="FWFG01000092">
    <property type="protein sequence ID" value="SLM93760.1"/>
    <property type="molecule type" value="Genomic_DNA"/>
</dbReference>
<dbReference type="AlphaFoldDB" id="A0A1X6X496"/>
<keyword evidence="4 7" id="KW-0812">Transmembrane</keyword>
<dbReference type="PANTHER" id="PTHR43744:SF9">
    <property type="entry name" value="POLYGALACTURONAN_RHAMNOGALACTURONAN TRANSPORT SYSTEM PERMEASE PROTEIN YTCP"/>
    <property type="match status" value="1"/>
</dbReference>
<feature type="transmembrane region" description="Helical" evidence="7">
    <location>
        <begin position="239"/>
        <end position="264"/>
    </location>
</feature>